<gene>
    <name evidence="2" type="ORF">KUF71_022580</name>
</gene>
<accession>A0AAE1H2M6</accession>
<feature type="signal peptide" evidence="1">
    <location>
        <begin position="1"/>
        <end position="19"/>
    </location>
</feature>
<sequence>MVQFLCLSLSLIMAVQIETNHWPPQSLFLAIPLIKPQILISLLDNSNRAMVNSCCISPLQILPQLR</sequence>
<reference evidence="2" key="2">
    <citation type="journal article" date="2023" name="BMC Genomics">
        <title>Pest status, molecular evolution, and epigenetic factors derived from the genome assembly of Frankliniella fusca, a thysanopteran phytovirus vector.</title>
        <authorList>
            <person name="Catto M.A."/>
            <person name="Labadie P.E."/>
            <person name="Jacobson A.L."/>
            <person name="Kennedy G.G."/>
            <person name="Srinivasan R."/>
            <person name="Hunt B.G."/>
        </authorList>
    </citation>
    <scope>NUCLEOTIDE SEQUENCE</scope>
    <source>
        <strain evidence="2">PL_HMW_Pooled</strain>
    </source>
</reference>
<dbReference type="Proteomes" id="UP001219518">
    <property type="component" value="Unassembled WGS sequence"/>
</dbReference>
<dbReference type="AlphaFoldDB" id="A0AAE1H2M6"/>
<proteinExistence type="predicted"/>
<keyword evidence="1" id="KW-0732">Signal</keyword>
<dbReference type="EMBL" id="JAHWGI010000309">
    <property type="protein sequence ID" value="KAK3913126.1"/>
    <property type="molecule type" value="Genomic_DNA"/>
</dbReference>
<reference evidence="2" key="1">
    <citation type="submission" date="2021-07" db="EMBL/GenBank/DDBJ databases">
        <authorList>
            <person name="Catto M.A."/>
            <person name="Jacobson A."/>
            <person name="Kennedy G."/>
            <person name="Labadie P."/>
            <person name="Hunt B.G."/>
            <person name="Srinivasan R."/>
        </authorList>
    </citation>
    <scope>NUCLEOTIDE SEQUENCE</scope>
    <source>
        <strain evidence="2">PL_HMW_Pooled</strain>
        <tissue evidence="2">Head</tissue>
    </source>
</reference>
<organism evidence="2 3">
    <name type="scientific">Frankliniella fusca</name>
    <dbReference type="NCBI Taxonomy" id="407009"/>
    <lineage>
        <taxon>Eukaryota</taxon>
        <taxon>Metazoa</taxon>
        <taxon>Ecdysozoa</taxon>
        <taxon>Arthropoda</taxon>
        <taxon>Hexapoda</taxon>
        <taxon>Insecta</taxon>
        <taxon>Pterygota</taxon>
        <taxon>Neoptera</taxon>
        <taxon>Paraneoptera</taxon>
        <taxon>Thysanoptera</taxon>
        <taxon>Terebrantia</taxon>
        <taxon>Thripoidea</taxon>
        <taxon>Thripidae</taxon>
        <taxon>Frankliniella</taxon>
    </lineage>
</organism>
<protein>
    <submittedName>
        <fullName evidence="2">5-formaminoimidazole-4-carboxamide-1-(Beta)-D-ribofuranosyl 5'-monophosphate synthetase</fullName>
    </submittedName>
</protein>
<evidence type="ECO:0000256" key="1">
    <source>
        <dbReference type="SAM" id="SignalP"/>
    </source>
</evidence>
<evidence type="ECO:0000313" key="3">
    <source>
        <dbReference type="Proteomes" id="UP001219518"/>
    </source>
</evidence>
<evidence type="ECO:0000313" key="2">
    <source>
        <dbReference type="EMBL" id="KAK3913126.1"/>
    </source>
</evidence>
<feature type="chain" id="PRO_5041972394" evidence="1">
    <location>
        <begin position="20"/>
        <end position="66"/>
    </location>
</feature>
<keyword evidence="3" id="KW-1185">Reference proteome</keyword>
<comment type="caution">
    <text evidence="2">The sequence shown here is derived from an EMBL/GenBank/DDBJ whole genome shotgun (WGS) entry which is preliminary data.</text>
</comment>
<name>A0AAE1H2M6_9NEOP</name>